<feature type="compositionally biased region" description="Low complexity" evidence="1">
    <location>
        <begin position="94"/>
        <end position="109"/>
    </location>
</feature>
<protein>
    <submittedName>
        <fullName evidence="3">Uncharacterized protein</fullName>
    </submittedName>
</protein>
<comment type="caution">
    <text evidence="3">The sequence shown here is derived from an EMBL/GenBank/DDBJ whole genome shotgun (WGS) entry which is preliminary data.</text>
</comment>
<dbReference type="RefSeq" id="WP_138855504.1">
    <property type="nucleotide sequence ID" value="NZ_CP040709.1"/>
</dbReference>
<evidence type="ECO:0000313" key="3">
    <source>
        <dbReference type="EMBL" id="MBB5204858.1"/>
    </source>
</evidence>
<dbReference type="Proteomes" id="UP000554837">
    <property type="component" value="Unassembled WGS sequence"/>
</dbReference>
<name>A0A840S5T5_9BURK</name>
<evidence type="ECO:0000256" key="2">
    <source>
        <dbReference type="SAM" id="SignalP"/>
    </source>
</evidence>
<keyword evidence="2" id="KW-0732">Signal</keyword>
<dbReference type="OrthoDB" id="8913321at2"/>
<accession>A0A840S5T5</accession>
<feature type="chain" id="PRO_5032577814" evidence="2">
    <location>
        <begin position="34"/>
        <end position="109"/>
    </location>
</feature>
<dbReference type="EMBL" id="JACHHO010000002">
    <property type="protein sequence ID" value="MBB5204858.1"/>
    <property type="molecule type" value="Genomic_DNA"/>
</dbReference>
<organism evidence="3 4">
    <name type="scientific">Inhella inkyongensis</name>
    <dbReference type="NCBI Taxonomy" id="392593"/>
    <lineage>
        <taxon>Bacteria</taxon>
        <taxon>Pseudomonadati</taxon>
        <taxon>Pseudomonadota</taxon>
        <taxon>Betaproteobacteria</taxon>
        <taxon>Burkholderiales</taxon>
        <taxon>Sphaerotilaceae</taxon>
        <taxon>Inhella</taxon>
    </lineage>
</organism>
<dbReference type="AlphaFoldDB" id="A0A840S5T5"/>
<keyword evidence="4" id="KW-1185">Reference proteome</keyword>
<feature type="signal peptide" evidence="2">
    <location>
        <begin position="1"/>
        <end position="33"/>
    </location>
</feature>
<evidence type="ECO:0000256" key="1">
    <source>
        <dbReference type="SAM" id="MobiDB-lite"/>
    </source>
</evidence>
<feature type="region of interest" description="Disordered" evidence="1">
    <location>
        <begin position="86"/>
        <end position="109"/>
    </location>
</feature>
<proteinExistence type="predicted"/>
<sequence>MSLNPFVSPLQPRAVSWQVLALAGLCLAASAHAQPEAGERRQGPPPQALAACKSLSSGQACSFQRPNGSSVSGTCFAPRSELALACRPSSSERPAPGASAPGMPGKSAR</sequence>
<reference evidence="3 4" key="1">
    <citation type="submission" date="2020-08" db="EMBL/GenBank/DDBJ databases">
        <title>Genomic Encyclopedia of Type Strains, Phase IV (KMG-IV): sequencing the most valuable type-strain genomes for metagenomic binning, comparative biology and taxonomic classification.</title>
        <authorList>
            <person name="Goeker M."/>
        </authorList>
    </citation>
    <scope>NUCLEOTIDE SEQUENCE [LARGE SCALE GENOMIC DNA]</scope>
    <source>
        <strain evidence="3 4">DSM 23958</strain>
    </source>
</reference>
<evidence type="ECO:0000313" key="4">
    <source>
        <dbReference type="Proteomes" id="UP000554837"/>
    </source>
</evidence>
<gene>
    <name evidence="3" type="ORF">HNQ51_002172</name>
</gene>